<organism evidence="2">
    <name type="scientific">Manihot esculenta</name>
    <name type="common">Cassava</name>
    <name type="synonym">Jatropha manihot</name>
    <dbReference type="NCBI Taxonomy" id="3983"/>
    <lineage>
        <taxon>Eukaryota</taxon>
        <taxon>Viridiplantae</taxon>
        <taxon>Streptophyta</taxon>
        <taxon>Embryophyta</taxon>
        <taxon>Tracheophyta</taxon>
        <taxon>Spermatophyta</taxon>
        <taxon>Magnoliopsida</taxon>
        <taxon>eudicotyledons</taxon>
        <taxon>Gunneridae</taxon>
        <taxon>Pentapetalae</taxon>
        <taxon>rosids</taxon>
        <taxon>fabids</taxon>
        <taxon>Malpighiales</taxon>
        <taxon>Euphorbiaceae</taxon>
        <taxon>Crotonoideae</taxon>
        <taxon>Manihoteae</taxon>
        <taxon>Manihot</taxon>
    </lineage>
</organism>
<sequence length="67" mass="7432">MAKLSSLDLLCMYCFLSISMLQLAWVSFYPCASMSLIAFVAIVFYNLLSLCGAFGLDDCVLPGEKRH</sequence>
<proteinExistence type="predicted"/>
<evidence type="ECO:0000313" key="2">
    <source>
        <dbReference type="EMBL" id="OAY22016.1"/>
    </source>
</evidence>
<feature type="transmembrane region" description="Helical" evidence="1">
    <location>
        <begin position="34"/>
        <end position="56"/>
    </location>
</feature>
<keyword evidence="1" id="KW-1133">Transmembrane helix</keyword>
<dbReference type="EMBL" id="KV450553">
    <property type="protein sequence ID" value="OAY22016.1"/>
    <property type="molecule type" value="Genomic_DNA"/>
</dbReference>
<accession>A0A199UBL5</accession>
<name>A0A199UBL5_MANES</name>
<evidence type="ECO:0000256" key="1">
    <source>
        <dbReference type="SAM" id="Phobius"/>
    </source>
</evidence>
<protein>
    <submittedName>
        <fullName evidence="2">Uncharacterized protein</fullName>
    </submittedName>
</protein>
<dbReference type="AlphaFoldDB" id="A0A199UBL5"/>
<gene>
    <name evidence="2" type="ORF">MANES_S037300</name>
</gene>
<keyword evidence="1" id="KW-0812">Transmembrane</keyword>
<feature type="transmembrane region" description="Helical" evidence="1">
    <location>
        <begin position="7"/>
        <end position="28"/>
    </location>
</feature>
<keyword evidence="1" id="KW-0472">Membrane</keyword>
<reference evidence="2" key="1">
    <citation type="submission" date="2016-02" db="EMBL/GenBank/DDBJ databases">
        <title>WGS assembly of Manihot esculenta.</title>
        <authorList>
            <person name="Bredeson J.V."/>
            <person name="Prochnik S.E."/>
            <person name="Lyons J.B."/>
            <person name="Schmutz J."/>
            <person name="Grimwood J."/>
            <person name="Vrebalov J."/>
            <person name="Bart R.S."/>
            <person name="Amuge T."/>
            <person name="Ferguson M.E."/>
            <person name="Green R."/>
            <person name="Putnam N."/>
            <person name="Stites J."/>
            <person name="Rounsley S."/>
            <person name="Rokhsar D.S."/>
        </authorList>
    </citation>
    <scope>NUCLEOTIDE SEQUENCE [LARGE SCALE GENOMIC DNA]</scope>
    <source>
        <tissue evidence="2">Leaf</tissue>
    </source>
</reference>